<dbReference type="Pfam" id="PF13857">
    <property type="entry name" value="Ank_5"/>
    <property type="match status" value="1"/>
</dbReference>
<evidence type="ECO:0000256" key="1">
    <source>
        <dbReference type="ARBA" id="ARBA00022737"/>
    </source>
</evidence>
<dbReference type="InterPro" id="IPR002110">
    <property type="entry name" value="Ankyrin_rpt"/>
</dbReference>
<dbReference type="EMBL" id="UYJE01006707">
    <property type="protein sequence ID" value="VDI48270.1"/>
    <property type="molecule type" value="Genomic_DNA"/>
</dbReference>
<evidence type="ECO:0000313" key="6">
    <source>
        <dbReference type="EMBL" id="VDI48270.1"/>
    </source>
</evidence>
<dbReference type="Gene3D" id="1.25.40.20">
    <property type="entry name" value="Ankyrin repeat-containing domain"/>
    <property type="match status" value="3"/>
</dbReference>
<keyword evidence="1" id="KW-0677">Repeat</keyword>
<evidence type="ECO:0000256" key="4">
    <source>
        <dbReference type="SAM" id="Phobius"/>
    </source>
</evidence>
<comment type="caution">
    <text evidence="6">The sequence shown here is derived from an EMBL/GenBank/DDBJ whole genome shotgun (WGS) entry which is preliminary data.</text>
</comment>
<feature type="domain" description="Novel STAND NTPase 3" evidence="5">
    <location>
        <begin position="109"/>
        <end position="262"/>
    </location>
</feature>
<dbReference type="Proteomes" id="UP000596742">
    <property type="component" value="Unassembled WGS sequence"/>
</dbReference>
<evidence type="ECO:0000256" key="3">
    <source>
        <dbReference type="PROSITE-ProRule" id="PRU00023"/>
    </source>
</evidence>
<dbReference type="SMART" id="SM00248">
    <property type="entry name" value="ANK"/>
    <property type="match status" value="5"/>
</dbReference>
<dbReference type="PANTHER" id="PTHR24198">
    <property type="entry name" value="ANKYRIN REPEAT AND PROTEIN KINASE DOMAIN-CONTAINING PROTEIN"/>
    <property type="match status" value="1"/>
</dbReference>
<dbReference type="SUPFAM" id="SSF48403">
    <property type="entry name" value="Ankyrin repeat"/>
    <property type="match status" value="2"/>
</dbReference>
<organism evidence="6 7">
    <name type="scientific">Mytilus galloprovincialis</name>
    <name type="common">Mediterranean mussel</name>
    <dbReference type="NCBI Taxonomy" id="29158"/>
    <lineage>
        <taxon>Eukaryota</taxon>
        <taxon>Metazoa</taxon>
        <taxon>Spiralia</taxon>
        <taxon>Lophotrochozoa</taxon>
        <taxon>Mollusca</taxon>
        <taxon>Bivalvia</taxon>
        <taxon>Autobranchia</taxon>
        <taxon>Pteriomorphia</taxon>
        <taxon>Mytilida</taxon>
        <taxon>Mytiloidea</taxon>
        <taxon>Mytilidae</taxon>
        <taxon>Mytilinae</taxon>
        <taxon>Mytilus</taxon>
    </lineage>
</organism>
<name>A0A8B6FDY3_MYTGA</name>
<feature type="repeat" description="ANK" evidence="3">
    <location>
        <begin position="775"/>
        <end position="807"/>
    </location>
</feature>
<dbReference type="OrthoDB" id="10254947at2759"/>
<gene>
    <name evidence="6" type="ORF">MGAL_10B068050</name>
</gene>
<dbReference type="PANTHER" id="PTHR24198:SF165">
    <property type="entry name" value="ANKYRIN REPEAT-CONTAINING PROTEIN-RELATED"/>
    <property type="match status" value="1"/>
</dbReference>
<keyword evidence="7" id="KW-1185">Reference proteome</keyword>
<dbReference type="AlphaFoldDB" id="A0A8B6FDY3"/>
<dbReference type="Pfam" id="PF20720">
    <property type="entry name" value="nSTAND3"/>
    <property type="match status" value="1"/>
</dbReference>
<keyword evidence="4" id="KW-0472">Membrane</keyword>
<evidence type="ECO:0000259" key="5">
    <source>
        <dbReference type="Pfam" id="PF20720"/>
    </source>
</evidence>
<protein>
    <recommendedName>
        <fullName evidence="5">Novel STAND NTPase 3 domain-containing protein</fullName>
    </recommendedName>
</protein>
<keyword evidence="2 3" id="KW-0040">ANK repeat</keyword>
<keyword evidence="4" id="KW-1133">Transmembrane helix</keyword>
<dbReference type="PROSITE" id="PS50297">
    <property type="entry name" value="ANK_REP_REGION"/>
    <property type="match status" value="2"/>
</dbReference>
<feature type="transmembrane region" description="Helical" evidence="4">
    <location>
        <begin position="950"/>
        <end position="968"/>
    </location>
</feature>
<proteinExistence type="predicted"/>
<keyword evidence="4" id="KW-0812">Transmembrane</keyword>
<reference evidence="6" key="1">
    <citation type="submission" date="2018-11" db="EMBL/GenBank/DDBJ databases">
        <authorList>
            <person name="Alioto T."/>
            <person name="Alioto T."/>
        </authorList>
    </citation>
    <scope>NUCLEOTIDE SEQUENCE</scope>
</reference>
<dbReference type="InterPro" id="IPR036770">
    <property type="entry name" value="Ankyrin_rpt-contain_sf"/>
</dbReference>
<dbReference type="InterPro" id="IPR049050">
    <property type="entry name" value="nSTAND3"/>
</dbReference>
<accession>A0A8B6FDY3</accession>
<evidence type="ECO:0000313" key="7">
    <source>
        <dbReference type="Proteomes" id="UP000596742"/>
    </source>
</evidence>
<dbReference type="Pfam" id="PF13637">
    <property type="entry name" value="Ank_4"/>
    <property type="match status" value="1"/>
</dbReference>
<sequence length="1002" mass="115867">MTSMSQLKEEEKNFAKFFFLNFKVSAEIVRRFFDRLFPPTNLAQTINNHVPAIINLCNRKRINAVQLDILRSVPGTIWPPNIQALPLGTKQTNAVLVETWQQDDESFDETKGSALVYNKVKNCTCILVTSNSGLGKTATIRHIAFKLRDEGFEIVPIETPEDIMKYKTNKKQVFLIDDVLGKYDLSPTLLERWERLNEKLISCLNTQSGANKLLCTLRLHISLVKRFKNASTILNKEVINLEHESIALSQKEKQKILMKHLSRSNLENEITTEEVEIICKTNYAFPLLCKLVANDNRRFQNRIALFRQPLSLFKEELDKICNENKKLYCVLVLCMLFNRNFSRSIFDIDSKEYDEKIYKIVQTCRLQRNISKKELEDCALSAIGSYFTKVSNKFWFIHDVFEETISYHFYMFDPKEMFSECDIVFIRDRVRVRSIENTNENVNENIVNILEDELNEDRFRPLYNRFKVELQNGRFSNVLMSPLFMNRKFVHLFAITFDESIQTLMKQCSSEKISSMDQSLVQQALKMLSYYLFDERNDTIRQVMKGQLTLMDWIVAFGCYELFRYAWDKMTICERKMTVGRYSLKQIIGLESLFHLAVLGDSLRIVKELICQGADVNFSSLFWEAPLHMALKTGRHDMVCLLLQNGAQVSLREFFGHGEEEIPIAVTPNSQQIASFISACIENDSAQTVIHKAVRLNDLENLRSNIKPEYIDSKTIRGLTVLHYAVLLDNLDAMNVLFRKELPENDDFHFEFTQDIQREYVCKQSIPNVNIGDNSGLTAVHLAVIKDNIEMLSLLLRNKADVNVRDNFYRTPLHYTKSASATQLLLTHSSQRQCFESIRNTYDNREYGTTPISAFRTTCFNITGQTALRFYLHDFVNVQDKDGNTPLHSIIKRRLSIQDSSDCMGTLIKNGANPYLFNNSCMSALELIDCADTNTHILSSTKHRQLIQNLHKLFALVTLLITIILIVFDNWMMSEESEHELHCVGESTESTNITLVQVTRSI</sequence>
<evidence type="ECO:0000256" key="2">
    <source>
        <dbReference type="ARBA" id="ARBA00023043"/>
    </source>
</evidence>
<feature type="repeat" description="ANK" evidence="3">
    <location>
        <begin position="622"/>
        <end position="654"/>
    </location>
</feature>
<dbReference type="PROSITE" id="PS50088">
    <property type="entry name" value="ANK_REPEAT"/>
    <property type="match status" value="2"/>
</dbReference>